<comment type="caution">
    <text evidence="1">The sequence shown here is derived from an EMBL/GenBank/DDBJ whole genome shotgun (WGS) entry which is preliminary data.</text>
</comment>
<organism evidence="1 2">
    <name type="scientific">Plakobranchus ocellatus</name>
    <dbReference type="NCBI Taxonomy" id="259542"/>
    <lineage>
        <taxon>Eukaryota</taxon>
        <taxon>Metazoa</taxon>
        <taxon>Spiralia</taxon>
        <taxon>Lophotrochozoa</taxon>
        <taxon>Mollusca</taxon>
        <taxon>Gastropoda</taxon>
        <taxon>Heterobranchia</taxon>
        <taxon>Euthyneura</taxon>
        <taxon>Panpulmonata</taxon>
        <taxon>Sacoglossa</taxon>
        <taxon>Placobranchoidea</taxon>
        <taxon>Plakobranchidae</taxon>
        <taxon>Plakobranchus</taxon>
    </lineage>
</organism>
<gene>
    <name evidence="1" type="ORF">PoB_005148500</name>
</gene>
<evidence type="ECO:0000313" key="2">
    <source>
        <dbReference type="Proteomes" id="UP000735302"/>
    </source>
</evidence>
<accession>A0AAV4C075</accession>
<name>A0AAV4C075_9GAST</name>
<reference evidence="1 2" key="1">
    <citation type="journal article" date="2021" name="Elife">
        <title>Chloroplast acquisition without the gene transfer in kleptoplastic sea slugs, Plakobranchus ocellatus.</title>
        <authorList>
            <person name="Maeda T."/>
            <person name="Takahashi S."/>
            <person name="Yoshida T."/>
            <person name="Shimamura S."/>
            <person name="Takaki Y."/>
            <person name="Nagai Y."/>
            <person name="Toyoda A."/>
            <person name="Suzuki Y."/>
            <person name="Arimoto A."/>
            <person name="Ishii H."/>
            <person name="Satoh N."/>
            <person name="Nishiyama T."/>
            <person name="Hasebe M."/>
            <person name="Maruyama T."/>
            <person name="Minagawa J."/>
            <person name="Obokata J."/>
            <person name="Shigenobu S."/>
        </authorList>
    </citation>
    <scope>NUCLEOTIDE SEQUENCE [LARGE SCALE GENOMIC DNA]</scope>
</reference>
<keyword evidence="2" id="KW-1185">Reference proteome</keyword>
<proteinExistence type="predicted"/>
<dbReference type="EMBL" id="BLXT01005682">
    <property type="protein sequence ID" value="GFO24980.1"/>
    <property type="molecule type" value="Genomic_DNA"/>
</dbReference>
<evidence type="ECO:0000313" key="1">
    <source>
        <dbReference type="EMBL" id="GFO24980.1"/>
    </source>
</evidence>
<dbReference type="AlphaFoldDB" id="A0AAV4C075"/>
<dbReference type="Proteomes" id="UP000735302">
    <property type="component" value="Unassembled WGS sequence"/>
</dbReference>
<sequence length="66" mass="7132">MSDIVRVFGKAHTSSKLELVSSSLAHSSWLWSDTSSEVLVVQGGELRLTPRGNNLAFSTPDSKEQG</sequence>
<protein>
    <submittedName>
        <fullName evidence="1">Uncharacterized protein</fullName>
    </submittedName>
</protein>